<feature type="binding site" evidence="15">
    <location>
        <position position="350"/>
    </location>
    <ligand>
        <name>GTP</name>
        <dbReference type="ChEBI" id="CHEBI:37565"/>
    </ligand>
</feature>
<evidence type="ECO:0000313" key="20">
    <source>
        <dbReference type="Proteomes" id="UP000318709"/>
    </source>
</evidence>
<keyword evidence="8 16" id="KW-0479">Metal-binding</keyword>
<name>A0A4Y6U870_9PROT</name>
<dbReference type="GO" id="GO:0008686">
    <property type="term" value="F:3,4-dihydroxy-2-butanone-4-phosphate synthase activity"/>
    <property type="evidence" value="ECO:0007669"/>
    <property type="project" value="UniProtKB-UniRule"/>
</dbReference>
<dbReference type="KEGG" id="swf:E3E12_04350"/>
<comment type="pathway">
    <text evidence="4 16">Cofactor biosynthesis; riboflavin biosynthesis; 2-hydroxy-3-oxobutyl phosphate from D-ribulose 5-phosphate: step 1/1.</text>
</comment>
<dbReference type="PANTHER" id="PTHR21327:SF18">
    <property type="entry name" value="3,4-DIHYDROXY-2-BUTANONE 4-PHOSPHATE SYNTHASE"/>
    <property type="match status" value="1"/>
</dbReference>
<comment type="similarity">
    <text evidence="6">In the C-terminal section; belongs to the GTP cyclohydrolase II family.</text>
</comment>
<evidence type="ECO:0000256" key="4">
    <source>
        <dbReference type="ARBA" id="ARBA00004904"/>
    </source>
</evidence>
<organism evidence="19 20">
    <name type="scientific">Formicincola oecophyllae</name>
    <dbReference type="NCBI Taxonomy" id="2558361"/>
    <lineage>
        <taxon>Bacteria</taxon>
        <taxon>Pseudomonadati</taxon>
        <taxon>Pseudomonadota</taxon>
        <taxon>Alphaproteobacteria</taxon>
        <taxon>Acetobacterales</taxon>
        <taxon>Acetobacteraceae</taxon>
        <taxon>Formicincola</taxon>
    </lineage>
</organism>
<feature type="region of interest" description="Disordered" evidence="17">
    <location>
        <begin position="433"/>
        <end position="456"/>
    </location>
</feature>
<dbReference type="SUPFAM" id="SSF142695">
    <property type="entry name" value="RibA-like"/>
    <property type="match status" value="1"/>
</dbReference>
<feature type="binding site" evidence="16">
    <location>
        <position position="36"/>
    </location>
    <ligand>
        <name>Mg(2+)</name>
        <dbReference type="ChEBI" id="CHEBI:18420"/>
        <label>1</label>
    </ligand>
</feature>
<keyword evidence="10 15" id="KW-0378">Hydrolase</keyword>
<comment type="cofactor">
    <cofactor evidence="15">
        <name>Zn(2+)</name>
        <dbReference type="ChEBI" id="CHEBI:29105"/>
    </cofactor>
    <text evidence="15">Binds 1 zinc ion per subunit.</text>
</comment>
<feature type="binding site" evidence="15">
    <location>
        <position position="302"/>
    </location>
    <ligand>
        <name>Zn(2+)</name>
        <dbReference type="ChEBI" id="CHEBI:29105"/>
        <note>catalytic</note>
    </ligand>
</feature>
<comment type="catalytic activity">
    <reaction evidence="1 16">
        <text>D-ribulose 5-phosphate = (2S)-2-hydroxy-3-oxobutyl phosphate + formate + H(+)</text>
        <dbReference type="Rhea" id="RHEA:18457"/>
        <dbReference type="ChEBI" id="CHEBI:15378"/>
        <dbReference type="ChEBI" id="CHEBI:15740"/>
        <dbReference type="ChEBI" id="CHEBI:58121"/>
        <dbReference type="ChEBI" id="CHEBI:58830"/>
        <dbReference type="EC" id="4.1.99.12"/>
    </reaction>
</comment>
<comment type="pathway">
    <text evidence="3 15">Cofactor biosynthesis; riboflavin biosynthesis; 5-amino-6-(D-ribitylamino)uracil from GTP: step 1/4.</text>
</comment>
<evidence type="ECO:0000256" key="10">
    <source>
        <dbReference type="ARBA" id="ARBA00022801"/>
    </source>
</evidence>
<feature type="active site" description="Proton acceptor" evidence="15">
    <location>
        <position position="362"/>
    </location>
</feature>
<dbReference type="EC" id="4.1.99.12" evidence="16"/>
<keyword evidence="16 19" id="KW-0456">Lyase</keyword>
<dbReference type="FunFam" id="3.40.50.10990:FF:000001">
    <property type="entry name" value="Riboflavin biosynthesis protein RibBA"/>
    <property type="match status" value="1"/>
</dbReference>
<dbReference type="EC" id="3.5.4.25" evidence="15"/>
<comment type="similarity">
    <text evidence="15">Belongs to the GTP cyclohydrolase II family.</text>
</comment>
<dbReference type="Pfam" id="PF00926">
    <property type="entry name" value="DHBP_synthase"/>
    <property type="match status" value="1"/>
</dbReference>
<dbReference type="PIRSF" id="PIRSF001259">
    <property type="entry name" value="RibA"/>
    <property type="match status" value="1"/>
</dbReference>
<dbReference type="CDD" id="cd00641">
    <property type="entry name" value="GTP_cyclohydro2"/>
    <property type="match status" value="1"/>
</dbReference>
<keyword evidence="16" id="KW-0460">Magnesium</keyword>
<keyword evidence="16" id="KW-0464">Manganese</keyword>
<feature type="domain" description="GTP cyclohydrolase II" evidence="18">
    <location>
        <begin position="241"/>
        <end position="403"/>
    </location>
</feature>
<dbReference type="InterPro" id="IPR032677">
    <property type="entry name" value="GTP_cyclohydro_II"/>
</dbReference>
<evidence type="ECO:0000256" key="9">
    <source>
        <dbReference type="ARBA" id="ARBA00022741"/>
    </source>
</evidence>
<comment type="function">
    <text evidence="13 15">Catalyzes the conversion of GTP to 2,5-diamino-6-ribosylamino-4(3H)-pyrimidinone 5'-phosphate (DARP), formate and pyrophosphate.</text>
</comment>
<evidence type="ECO:0000256" key="7">
    <source>
        <dbReference type="ARBA" id="ARBA00022619"/>
    </source>
</evidence>
<dbReference type="GO" id="GO:0005525">
    <property type="term" value="F:GTP binding"/>
    <property type="evidence" value="ECO:0007669"/>
    <property type="project" value="UniProtKB-KW"/>
</dbReference>
<feature type="binding site" evidence="15">
    <location>
        <position position="390"/>
    </location>
    <ligand>
        <name>GTP</name>
        <dbReference type="ChEBI" id="CHEBI:37565"/>
    </ligand>
</feature>
<evidence type="ECO:0000256" key="6">
    <source>
        <dbReference type="ARBA" id="ARBA00008976"/>
    </source>
</evidence>
<feature type="binding site" evidence="16">
    <location>
        <position position="36"/>
    </location>
    <ligand>
        <name>Mg(2+)</name>
        <dbReference type="ChEBI" id="CHEBI:18420"/>
        <label>2</label>
    </ligand>
</feature>
<dbReference type="SUPFAM" id="SSF55821">
    <property type="entry name" value="YrdC/RibB"/>
    <property type="match status" value="1"/>
</dbReference>
<evidence type="ECO:0000256" key="11">
    <source>
        <dbReference type="ARBA" id="ARBA00022833"/>
    </source>
</evidence>
<evidence type="ECO:0000256" key="2">
    <source>
        <dbReference type="ARBA" id="ARBA00002284"/>
    </source>
</evidence>
<dbReference type="Proteomes" id="UP000318709">
    <property type="component" value="Chromosome"/>
</dbReference>
<accession>A0A4Y6U870</accession>
<feature type="binding site" evidence="15">
    <location>
        <position position="289"/>
    </location>
    <ligand>
        <name>Zn(2+)</name>
        <dbReference type="ChEBI" id="CHEBI:29105"/>
        <note>catalytic</note>
    </ligand>
</feature>
<proteinExistence type="inferred from homology"/>
<feature type="binding site" evidence="15">
    <location>
        <position position="305"/>
    </location>
    <ligand>
        <name>GTP</name>
        <dbReference type="ChEBI" id="CHEBI:37565"/>
    </ligand>
</feature>
<dbReference type="GO" id="GO:0030145">
    <property type="term" value="F:manganese ion binding"/>
    <property type="evidence" value="ECO:0007669"/>
    <property type="project" value="UniProtKB-UniRule"/>
</dbReference>
<evidence type="ECO:0000256" key="14">
    <source>
        <dbReference type="ARBA" id="ARBA00049295"/>
    </source>
</evidence>
<sequence>MTAVHKQAVVPERLRKAVEAVRQGRMVLMTDDVDRENEGDLVLAAQFATPKALTFMAREGCGLICLCLTPDHVDRLGLAPMVQNNQDPRGTAFTVSVEAAHGVTTGISASDRAHTIKLVGSSQSQRGDFVSPGHIFPLRAAPGGVLQRQGHTEGSLDLMKLAGLEPSAAIVEVMGPDGEMLRGAALEDFAATHNLPMISIAELRSWIAVHGLQPLAPTPQSQKEATPASAGPAPAMGAWAQAKLPTALCNDDMRVHAYRDSKGQEHLALVLGDVSGQGAAPLIRVHSECVTGDALGSKRCDCGPQLQAALARIREEGRGILLYMRGHEGRGVGLFNKICAYGLQDKGLDTVEANVALGLPVDGRQWHVAATMLKGLGVHQVRLMTNNPGKAQGLEDAGMTVAGLEPLQVGAGPYNGRYLETKRVRMGHLLKAPAPGGAVAAPPPSHSPAEGEGKAP</sequence>
<dbReference type="OrthoDB" id="9793111at2"/>
<dbReference type="HAMAP" id="MF_00179">
    <property type="entry name" value="RibA"/>
    <property type="match status" value="1"/>
</dbReference>
<keyword evidence="9 15" id="KW-0547">Nucleotide-binding</keyword>
<dbReference type="Pfam" id="PF00925">
    <property type="entry name" value="GTP_cyclohydro2"/>
    <property type="match status" value="1"/>
</dbReference>
<keyword evidence="7 16" id="KW-0686">Riboflavin biosynthesis</keyword>
<evidence type="ECO:0000256" key="8">
    <source>
        <dbReference type="ARBA" id="ARBA00022723"/>
    </source>
</evidence>
<dbReference type="GO" id="GO:0005829">
    <property type="term" value="C:cytosol"/>
    <property type="evidence" value="ECO:0007669"/>
    <property type="project" value="TreeGrafter"/>
</dbReference>
<evidence type="ECO:0000256" key="13">
    <source>
        <dbReference type="ARBA" id="ARBA00043932"/>
    </source>
</evidence>
<feature type="binding site" evidence="15">
    <location>
        <position position="300"/>
    </location>
    <ligand>
        <name>Zn(2+)</name>
        <dbReference type="ChEBI" id="CHEBI:29105"/>
        <note>catalytic</note>
    </ligand>
</feature>
<evidence type="ECO:0000256" key="1">
    <source>
        <dbReference type="ARBA" id="ARBA00000141"/>
    </source>
</evidence>
<dbReference type="GO" id="GO:0008270">
    <property type="term" value="F:zinc ion binding"/>
    <property type="evidence" value="ECO:0007669"/>
    <property type="project" value="UniProtKB-UniRule"/>
</dbReference>
<dbReference type="UniPathway" id="UPA00275">
    <property type="reaction ID" value="UER00399"/>
</dbReference>
<dbReference type="EMBL" id="CP038231">
    <property type="protein sequence ID" value="QDH13552.1"/>
    <property type="molecule type" value="Genomic_DNA"/>
</dbReference>
<evidence type="ECO:0000256" key="5">
    <source>
        <dbReference type="ARBA" id="ARBA00005520"/>
    </source>
</evidence>
<dbReference type="GO" id="GO:0003935">
    <property type="term" value="F:GTP cyclohydrolase II activity"/>
    <property type="evidence" value="ECO:0007669"/>
    <property type="project" value="UniProtKB-UniRule"/>
</dbReference>
<dbReference type="Gene3D" id="3.40.50.10990">
    <property type="entry name" value="GTP cyclohydrolase II"/>
    <property type="match status" value="1"/>
</dbReference>
<dbReference type="NCBIfam" id="TIGR00506">
    <property type="entry name" value="ribB"/>
    <property type="match status" value="1"/>
</dbReference>
<evidence type="ECO:0000256" key="12">
    <source>
        <dbReference type="ARBA" id="ARBA00023134"/>
    </source>
</evidence>
<evidence type="ECO:0000256" key="17">
    <source>
        <dbReference type="SAM" id="MobiDB-lite"/>
    </source>
</evidence>
<comment type="subunit">
    <text evidence="16">Homodimer.</text>
</comment>
<keyword evidence="12 15" id="KW-0342">GTP-binding</keyword>
<feature type="binding site" evidence="16">
    <location>
        <begin position="35"/>
        <end position="36"/>
    </location>
    <ligand>
        <name>D-ribulose 5-phosphate</name>
        <dbReference type="ChEBI" id="CHEBI:58121"/>
    </ligand>
</feature>
<comment type="similarity">
    <text evidence="5">In the N-terminal section; belongs to the DHBP synthase family.</text>
</comment>
<comment type="catalytic activity">
    <reaction evidence="14 15">
        <text>GTP + 4 H2O = 2,5-diamino-6-hydroxy-4-(5-phosphoribosylamino)-pyrimidine + formate + 2 phosphate + 3 H(+)</text>
        <dbReference type="Rhea" id="RHEA:23704"/>
        <dbReference type="ChEBI" id="CHEBI:15377"/>
        <dbReference type="ChEBI" id="CHEBI:15378"/>
        <dbReference type="ChEBI" id="CHEBI:15740"/>
        <dbReference type="ChEBI" id="CHEBI:37565"/>
        <dbReference type="ChEBI" id="CHEBI:43474"/>
        <dbReference type="ChEBI" id="CHEBI:58614"/>
        <dbReference type="EC" id="3.5.4.25"/>
    </reaction>
</comment>
<evidence type="ECO:0000256" key="3">
    <source>
        <dbReference type="ARBA" id="ARBA00004853"/>
    </source>
</evidence>
<evidence type="ECO:0000313" key="19">
    <source>
        <dbReference type="EMBL" id="QDH13552.1"/>
    </source>
</evidence>
<dbReference type="InterPro" id="IPR000926">
    <property type="entry name" value="RibA"/>
</dbReference>
<comment type="cofactor">
    <cofactor evidence="16">
        <name>Mg(2+)</name>
        <dbReference type="ChEBI" id="CHEBI:18420"/>
    </cofactor>
    <cofactor evidence="16">
        <name>Mn(2+)</name>
        <dbReference type="ChEBI" id="CHEBI:29035"/>
    </cofactor>
    <text evidence="16">Binds 2 divalent metal cations per subunit. Magnesium or manganese.</text>
</comment>
<evidence type="ECO:0000259" key="18">
    <source>
        <dbReference type="Pfam" id="PF00925"/>
    </source>
</evidence>
<protein>
    <recommendedName>
        <fullName evidence="15 16">Multifunctional fusion protein</fullName>
    </recommendedName>
    <domain>
        <recommendedName>
            <fullName evidence="15">GTP cyclohydrolase-2</fullName>
            <ecNumber evidence="15">3.5.4.25</ecNumber>
        </recommendedName>
        <alternativeName>
            <fullName evidence="15">GTP cyclohydrolase II</fullName>
        </alternativeName>
    </domain>
    <domain>
        <recommendedName>
            <fullName evidence="16">3,4-dihydroxy-2-butanone 4-phosphate synthase</fullName>
            <shortName evidence="16">DHBP synthase</shortName>
            <ecNumber evidence="16">4.1.99.12</ecNumber>
        </recommendedName>
    </domain>
</protein>
<feature type="binding site" evidence="15">
    <location>
        <begin position="328"/>
        <end position="330"/>
    </location>
    <ligand>
        <name>GTP</name>
        <dbReference type="ChEBI" id="CHEBI:37565"/>
    </ligand>
</feature>
<comment type="similarity">
    <text evidence="16">Belongs to the DHBP synthase family.</text>
</comment>
<feature type="binding site" evidence="15">
    <location>
        <begin position="284"/>
        <end position="288"/>
    </location>
    <ligand>
        <name>GTP</name>
        <dbReference type="ChEBI" id="CHEBI:37565"/>
    </ligand>
</feature>
<feature type="binding site" evidence="15">
    <location>
        <position position="385"/>
    </location>
    <ligand>
        <name>GTP</name>
        <dbReference type="ChEBI" id="CHEBI:37565"/>
    </ligand>
</feature>
<dbReference type="GO" id="GO:0009231">
    <property type="term" value="P:riboflavin biosynthetic process"/>
    <property type="evidence" value="ECO:0007669"/>
    <property type="project" value="UniProtKB-UniRule"/>
</dbReference>
<dbReference type="NCBIfam" id="NF001591">
    <property type="entry name" value="PRK00393.1"/>
    <property type="match status" value="1"/>
</dbReference>
<comment type="function">
    <text evidence="2 16">Catalyzes the conversion of D-ribulose 5-phosphate to formate and 3,4-dihydroxy-2-butanone 4-phosphate.</text>
</comment>
<dbReference type="RefSeq" id="WP_141443260.1">
    <property type="nucleotide sequence ID" value="NZ_CP038231.1"/>
</dbReference>
<keyword evidence="11 15" id="KW-0862">Zinc</keyword>
<dbReference type="PANTHER" id="PTHR21327">
    <property type="entry name" value="GTP CYCLOHYDROLASE II-RELATED"/>
    <property type="match status" value="1"/>
</dbReference>
<dbReference type="InterPro" id="IPR017945">
    <property type="entry name" value="DHBP_synth_RibB-like_a/b_dom"/>
</dbReference>
<dbReference type="GO" id="GO:0000287">
    <property type="term" value="F:magnesium ion binding"/>
    <property type="evidence" value="ECO:0007669"/>
    <property type="project" value="UniProtKB-UniRule"/>
</dbReference>
<dbReference type="InterPro" id="IPR000422">
    <property type="entry name" value="DHBP_synthase_RibB"/>
</dbReference>
<feature type="binding site" evidence="16">
    <location>
        <begin position="148"/>
        <end position="152"/>
    </location>
    <ligand>
        <name>D-ribulose 5-phosphate</name>
        <dbReference type="ChEBI" id="CHEBI:58121"/>
    </ligand>
</feature>
<evidence type="ECO:0000256" key="15">
    <source>
        <dbReference type="HAMAP-Rule" id="MF_00179"/>
    </source>
</evidence>
<gene>
    <name evidence="16 19" type="primary">ribB</name>
    <name evidence="15" type="synonym">ribA</name>
    <name evidence="19" type="ORF">E3E12_04350</name>
</gene>
<feature type="active site" description="Nucleophile" evidence="15">
    <location>
        <position position="364"/>
    </location>
</feature>
<feature type="site" description="Essential for catalytic activity" evidence="16">
    <location>
        <position position="172"/>
    </location>
</feature>
<keyword evidence="20" id="KW-1185">Reference proteome</keyword>
<dbReference type="NCBIfam" id="TIGR00505">
    <property type="entry name" value="ribA"/>
    <property type="match status" value="1"/>
</dbReference>
<reference evidence="19 20" key="1">
    <citation type="submission" date="2019-03" db="EMBL/GenBank/DDBJ databases">
        <title>The complete genome sequence of Swingsia_sp. F3b2 LMG30590(T).</title>
        <authorList>
            <person name="Chua K.-O."/>
            <person name="Chan K.-G."/>
            <person name="See-Too W.-S."/>
        </authorList>
    </citation>
    <scope>NUCLEOTIDE SEQUENCE [LARGE SCALE GENOMIC DNA]</scope>
    <source>
        <strain evidence="19 20">F3b2</strain>
    </source>
</reference>
<feature type="site" description="Essential for catalytic activity" evidence="16">
    <location>
        <position position="134"/>
    </location>
</feature>
<feature type="binding site" evidence="16">
    <location>
        <position position="40"/>
    </location>
    <ligand>
        <name>D-ribulose 5-phosphate</name>
        <dbReference type="ChEBI" id="CHEBI:58121"/>
    </ligand>
</feature>
<dbReference type="InterPro" id="IPR036144">
    <property type="entry name" value="RibA-like_sf"/>
</dbReference>
<evidence type="ECO:0000256" key="16">
    <source>
        <dbReference type="HAMAP-Rule" id="MF_00180"/>
    </source>
</evidence>
<dbReference type="AlphaFoldDB" id="A0A4Y6U870"/>
<feature type="binding site" evidence="16">
    <location>
        <position position="151"/>
    </location>
    <ligand>
        <name>Mg(2+)</name>
        <dbReference type="ChEBI" id="CHEBI:18420"/>
        <label>2</label>
    </ligand>
</feature>
<dbReference type="HAMAP" id="MF_00180">
    <property type="entry name" value="RibB"/>
    <property type="match status" value="1"/>
</dbReference>
<dbReference type="Gene3D" id="3.90.870.10">
    <property type="entry name" value="DHBP synthase"/>
    <property type="match status" value="1"/>
</dbReference>